<dbReference type="EMBL" id="HBIE01037809">
    <property type="protein sequence ID" value="CAE0316600.1"/>
    <property type="molecule type" value="Transcribed_RNA"/>
</dbReference>
<evidence type="ECO:0000313" key="1">
    <source>
        <dbReference type="EMBL" id="CAE0316600.1"/>
    </source>
</evidence>
<dbReference type="AlphaFoldDB" id="A0A7S3MRI0"/>
<sequence>MIASYSRFDRDLKVLIRVSDAWNLLSRLVGRLQDGAYATKAFLPRTDFLLDSLPLLQLDLAQHVVLDHNHLVHLVDLRVNDFVLDSIDCPQLDLLLVDVEFLGKVRVAVVGFVCVKRANLHVGLLDDELLFSEALVAHQVLIIAELGLEFGSARRSEEVEEAEDLRVLVSELLNGRQVQKLSEVDHINGLDGEDDAAAGVVFSASECVFGVVEFQVAVDNVEGGA</sequence>
<reference evidence="1" key="1">
    <citation type="submission" date="2021-01" db="EMBL/GenBank/DDBJ databases">
        <authorList>
            <person name="Corre E."/>
            <person name="Pelletier E."/>
            <person name="Niang G."/>
            <person name="Scheremetjew M."/>
            <person name="Finn R."/>
            <person name="Kale V."/>
            <person name="Holt S."/>
            <person name="Cochrane G."/>
            <person name="Meng A."/>
            <person name="Brown T."/>
            <person name="Cohen L."/>
        </authorList>
    </citation>
    <scope>NUCLEOTIDE SEQUENCE</scope>
    <source>
        <strain evidence="1">Fehren 1</strain>
    </source>
</reference>
<protein>
    <submittedName>
        <fullName evidence="1">Uncharacterized protein</fullName>
    </submittedName>
</protein>
<accession>A0A7S3MRI0</accession>
<proteinExistence type="predicted"/>
<organism evidence="1">
    <name type="scientific">Favella ehrenbergii</name>
    <dbReference type="NCBI Taxonomy" id="182087"/>
    <lineage>
        <taxon>Eukaryota</taxon>
        <taxon>Sar</taxon>
        <taxon>Alveolata</taxon>
        <taxon>Ciliophora</taxon>
        <taxon>Intramacronucleata</taxon>
        <taxon>Spirotrichea</taxon>
        <taxon>Choreotrichia</taxon>
        <taxon>Tintinnida</taxon>
        <taxon>Xystonellidae</taxon>
        <taxon>Favella</taxon>
    </lineage>
</organism>
<name>A0A7S3MRI0_9SPIT</name>
<gene>
    <name evidence="1" type="ORF">FEHR0123_LOCUS11577</name>
</gene>